<evidence type="ECO:0000313" key="2">
    <source>
        <dbReference type="Proteomes" id="UP000594014"/>
    </source>
</evidence>
<protein>
    <submittedName>
        <fullName evidence="1">Uncharacterized protein</fullName>
    </submittedName>
</protein>
<dbReference type="Proteomes" id="UP000594014">
    <property type="component" value="Chromosome"/>
</dbReference>
<sequence>MLFKLILCIVILAAGALMGQLKAKTFDNRVFHLQDLITTLKVLESEMKYRLDPLPELFSRIGAARPGMSSDLLNTAAENLKTRMGTDLPTCWKEAVEKAYKESALKAEDKRILSDLGIELGKTDLNSQTGMFLRTFSLLEAQVMEASDEKKSKGRMYKSLGPAVGMLIVILLI</sequence>
<proteinExistence type="predicted"/>
<reference evidence="1" key="1">
    <citation type="submission" date="2019-08" db="EMBL/GenBank/DDBJ databases">
        <title>Genome sequence of Clostridiales bacterium MT110.</title>
        <authorList>
            <person name="Cao J."/>
        </authorList>
    </citation>
    <scope>NUCLEOTIDE SEQUENCE</scope>
    <source>
        <strain evidence="1">MT110</strain>
    </source>
</reference>
<name>A0ACD1A8G6_9FIRM</name>
<accession>A0ACD1A8G6</accession>
<evidence type="ECO:0000313" key="1">
    <source>
        <dbReference type="EMBL" id="QOX62735.1"/>
    </source>
</evidence>
<gene>
    <name evidence="1" type="ORF">FRZ06_04925</name>
</gene>
<dbReference type="EMBL" id="CP042469">
    <property type="protein sequence ID" value="QOX62735.1"/>
    <property type="molecule type" value="Genomic_DNA"/>
</dbReference>
<organism evidence="1 2">
    <name type="scientific">Anoxybacterium hadale</name>
    <dbReference type="NCBI Taxonomy" id="3408580"/>
    <lineage>
        <taxon>Bacteria</taxon>
        <taxon>Bacillati</taxon>
        <taxon>Bacillota</taxon>
        <taxon>Clostridia</taxon>
        <taxon>Peptostreptococcales</taxon>
        <taxon>Anaerovoracaceae</taxon>
        <taxon>Anoxybacterium</taxon>
    </lineage>
</organism>
<keyword evidence="2" id="KW-1185">Reference proteome</keyword>